<proteinExistence type="predicted"/>
<dbReference type="VEuPathDB" id="FungiDB:UMAG_04888"/>
<keyword evidence="2" id="KW-1185">Reference proteome</keyword>
<gene>
    <name evidence="1" type="ORF">UMAG_04888</name>
</gene>
<sequence length="153" mass="16813">MLSSGDRRTALPQPSSLRCQAKLLENHIRIVSSMLLGRNVESSNMVLAEARRTVRFASLIDGLFEALLCGDSRFLPKLKLHPEAPPETAPDSAHNELHRRLPECNSADGQLIFVLVHVTTVAPPGPSTLEKPYKSVEAVRGNLHLASQLAKKY</sequence>
<name>A0A0D1CIM2_MYCMD</name>
<reference evidence="1 2" key="1">
    <citation type="journal article" date="2006" name="Nature">
        <title>Insights from the genome of the biotrophic fungal plant pathogen Ustilago maydis.</title>
        <authorList>
            <person name="Kamper J."/>
            <person name="Kahmann R."/>
            <person name="Bolker M."/>
            <person name="Ma L.J."/>
            <person name="Brefort T."/>
            <person name="Saville B.J."/>
            <person name="Banuett F."/>
            <person name="Kronstad J.W."/>
            <person name="Gold S.E."/>
            <person name="Muller O."/>
            <person name="Perlin M.H."/>
            <person name="Wosten H.A."/>
            <person name="de Vries R."/>
            <person name="Ruiz-Herrera J."/>
            <person name="Reynaga-Pena C.G."/>
            <person name="Snetselaar K."/>
            <person name="McCann M."/>
            <person name="Perez-Martin J."/>
            <person name="Feldbrugge M."/>
            <person name="Basse C.W."/>
            <person name="Steinberg G."/>
            <person name="Ibeas J.I."/>
            <person name="Holloman W."/>
            <person name="Guzman P."/>
            <person name="Farman M."/>
            <person name="Stajich J.E."/>
            <person name="Sentandreu R."/>
            <person name="Gonzalez-Prieto J.M."/>
            <person name="Kennell J.C."/>
            <person name="Molina L."/>
            <person name="Schirawski J."/>
            <person name="Mendoza-Mendoza A."/>
            <person name="Greilinger D."/>
            <person name="Munch K."/>
            <person name="Rossel N."/>
            <person name="Scherer M."/>
            <person name="Vranes M."/>
            <person name="Ladendorf O."/>
            <person name="Vincon V."/>
            <person name="Fuchs U."/>
            <person name="Sandrock B."/>
            <person name="Meng S."/>
            <person name="Ho E.C."/>
            <person name="Cahill M.J."/>
            <person name="Boyce K.J."/>
            <person name="Klose J."/>
            <person name="Klosterman S.J."/>
            <person name="Deelstra H.J."/>
            <person name="Ortiz-Castellanos L."/>
            <person name="Li W."/>
            <person name="Sanchez-Alonso P."/>
            <person name="Schreier P.H."/>
            <person name="Hauser-Hahn I."/>
            <person name="Vaupel M."/>
            <person name="Koopmann E."/>
            <person name="Friedrich G."/>
            <person name="Voss H."/>
            <person name="Schluter T."/>
            <person name="Margolis J."/>
            <person name="Platt D."/>
            <person name="Swimmer C."/>
            <person name="Gnirke A."/>
            <person name="Chen F."/>
            <person name="Vysotskaia V."/>
            <person name="Mannhaupt G."/>
            <person name="Guldener U."/>
            <person name="Munsterkotter M."/>
            <person name="Haase D."/>
            <person name="Oesterheld M."/>
            <person name="Mewes H.W."/>
            <person name="Mauceli E.W."/>
            <person name="DeCaprio D."/>
            <person name="Wade C.M."/>
            <person name="Butler J."/>
            <person name="Young S."/>
            <person name="Jaffe D.B."/>
            <person name="Calvo S."/>
            <person name="Nusbaum C."/>
            <person name="Galagan J."/>
            <person name="Birren B.W."/>
        </authorList>
    </citation>
    <scope>NUCLEOTIDE SEQUENCE [LARGE SCALE GENOMIC DNA]</scope>
    <source>
        <strain evidence="2">DSM 14603 / FGSC 9021 / UM521</strain>
    </source>
</reference>
<dbReference type="RefSeq" id="XP_011391722.1">
    <property type="nucleotide sequence ID" value="XM_011393420.1"/>
</dbReference>
<accession>A0A0D1CIM2</accession>
<organism evidence="1 2">
    <name type="scientific">Mycosarcoma maydis</name>
    <name type="common">Corn smut fungus</name>
    <name type="synonym">Ustilago maydis</name>
    <dbReference type="NCBI Taxonomy" id="5270"/>
    <lineage>
        <taxon>Eukaryota</taxon>
        <taxon>Fungi</taxon>
        <taxon>Dikarya</taxon>
        <taxon>Basidiomycota</taxon>
        <taxon>Ustilaginomycotina</taxon>
        <taxon>Ustilaginomycetes</taxon>
        <taxon>Ustilaginales</taxon>
        <taxon>Ustilaginaceae</taxon>
        <taxon>Mycosarcoma</taxon>
    </lineage>
</organism>
<evidence type="ECO:0000313" key="1">
    <source>
        <dbReference type="EMBL" id="KIS66828.1"/>
    </source>
</evidence>
<dbReference type="KEGG" id="uma:UMAG_04888"/>
<dbReference type="InParanoid" id="A0A0D1CIM2"/>
<dbReference type="EMBL" id="CM003156">
    <property type="protein sequence ID" value="KIS66828.1"/>
    <property type="molecule type" value="Genomic_DNA"/>
</dbReference>
<protein>
    <submittedName>
        <fullName evidence="1">Uncharacterized protein</fullName>
    </submittedName>
</protein>
<evidence type="ECO:0000313" key="2">
    <source>
        <dbReference type="Proteomes" id="UP000000561"/>
    </source>
</evidence>
<dbReference type="Proteomes" id="UP000000561">
    <property type="component" value="Chromosome 17"/>
</dbReference>
<dbReference type="GeneID" id="23564926"/>
<dbReference type="AlphaFoldDB" id="A0A0D1CIM2"/>